<evidence type="ECO:0000256" key="1">
    <source>
        <dbReference type="SAM" id="MobiDB-lite"/>
    </source>
</evidence>
<accession>A0BX29</accession>
<dbReference type="OrthoDB" id="10287642at2759"/>
<protein>
    <submittedName>
        <fullName evidence="3">Uncharacterized protein</fullName>
    </submittedName>
</protein>
<gene>
    <name evidence="3" type="ORF">GSPATT00032948001</name>
</gene>
<organism evidence="3 4">
    <name type="scientific">Paramecium tetraurelia</name>
    <dbReference type="NCBI Taxonomy" id="5888"/>
    <lineage>
        <taxon>Eukaryota</taxon>
        <taxon>Sar</taxon>
        <taxon>Alveolata</taxon>
        <taxon>Ciliophora</taxon>
        <taxon>Intramacronucleata</taxon>
        <taxon>Oligohymenophorea</taxon>
        <taxon>Peniculida</taxon>
        <taxon>Parameciidae</taxon>
        <taxon>Paramecium</taxon>
    </lineage>
</organism>
<dbReference type="AlphaFoldDB" id="A0BX29"/>
<feature type="chain" id="PRO_5002623033" evidence="2">
    <location>
        <begin position="26"/>
        <end position="114"/>
    </location>
</feature>
<keyword evidence="2" id="KW-0732">Signal</keyword>
<feature type="region of interest" description="Disordered" evidence="1">
    <location>
        <begin position="94"/>
        <end position="114"/>
    </location>
</feature>
<dbReference type="RefSeq" id="XP_001430494.1">
    <property type="nucleotide sequence ID" value="XM_001430457.1"/>
</dbReference>
<name>A0BX29_PARTE</name>
<feature type="compositionally biased region" description="Polar residues" evidence="1">
    <location>
        <begin position="96"/>
        <end position="114"/>
    </location>
</feature>
<dbReference type="EMBL" id="CT868023">
    <property type="protein sequence ID" value="CAK63096.1"/>
    <property type="molecule type" value="Genomic_DNA"/>
</dbReference>
<dbReference type="GeneID" id="5016278"/>
<dbReference type="KEGG" id="ptm:GSPATT00032948001"/>
<feature type="signal peptide" evidence="2">
    <location>
        <begin position="1"/>
        <end position="25"/>
    </location>
</feature>
<evidence type="ECO:0000313" key="4">
    <source>
        <dbReference type="Proteomes" id="UP000000600"/>
    </source>
</evidence>
<reference evidence="3 4" key="1">
    <citation type="journal article" date="2006" name="Nature">
        <title>Global trends of whole-genome duplications revealed by the ciliate Paramecium tetraurelia.</title>
        <authorList>
            <consortium name="Genoscope"/>
            <person name="Aury J.-M."/>
            <person name="Jaillon O."/>
            <person name="Duret L."/>
            <person name="Noel B."/>
            <person name="Jubin C."/>
            <person name="Porcel B.M."/>
            <person name="Segurens B."/>
            <person name="Daubin V."/>
            <person name="Anthouard V."/>
            <person name="Aiach N."/>
            <person name="Arnaiz O."/>
            <person name="Billaut A."/>
            <person name="Beisson J."/>
            <person name="Blanc I."/>
            <person name="Bouhouche K."/>
            <person name="Camara F."/>
            <person name="Duharcourt S."/>
            <person name="Guigo R."/>
            <person name="Gogendeau D."/>
            <person name="Katinka M."/>
            <person name="Keller A.-M."/>
            <person name="Kissmehl R."/>
            <person name="Klotz C."/>
            <person name="Koll F."/>
            <person name="Le Moue A."/>
            <person name="Lepere C."/>
            <person name="Malinsky S."/>
            <person name="Nowacki M."/>
            <person name="Nowak J.K."/>
            <person name="Plattner H."/>
            <person name="Poulain J."/>
            <person name="Ruiz F."/>
            <person name="Serrano V."/>
            <person name="Zagulski M."/>
            <person name="Dessen P."/>
            <person name="Betermier M."/>
            <person name="Weissenbach J."/>
            <person name="Scarpelli C."/>
            <person name="Schachter V."/>
            <person name="Sperling L."/>
            <person name="Meyer E."/>
            <person name="Cohen J."/>
            <person name="Wincker P."/>
        </authorList>
    </citation>
    <scope>NUCLEOTIDE SEQUENCE [LARGE SCALE GENOMIC DNA]</scope>
    <source>
        <strain evidence="3 4">Stock d4-2</strain>
    </source>
</reference>
<evidence type="ECO:0000256" key="2">
    <source>
        <dbReference type="SAM" id="SignalP"/>
    </source>
</evidence>
<keyword evidence="4" id="KW-1185">Reference proteome</keyword>
<dbReference type="Proteomes" id="UP000000600">
    <property type="component" value="Unassembled WGS sequence"/>
</dbReference>
<dbReference type="HOGENOM" id="CLU_2338075_0_0_1"/>
<evidence type="ECO:0000313" key="3">
    <source>
        <dbReference type="EMBL" id="CAK63096.1"/>
    </source>
</evidence>
<dbReference type="InParanoid" id="A0BX29"/>
<dbReference type="OMA" id="QAFYIIP"/>
<sequence>MAALLQYFLIKQIIIYMGCSQSVTADDNQAVILIKPKTLKFKSHNSNMESILKKKYTDGSGQAFYIIPTEGASFSKVPVLGGPDSNQLVLRRRQSKLSSSPTITEKVQTQPMSF</sequence>
<proteinExistence type="predicted"/>